<reference evidence="1" key="1">
    <citation type="journal article" date="2022" name="bioRxiv">
        <title>Sequencing and chromosome-scale assembly of the giantPleurodeles waltlgenome.</title>
        <authorList>
            <person name="Brown T."/>
            <person name="Elewa A."/>
            <person name="Iarovenko S."/>
            <person name="Subramanian E."/>
            <person name="Araus A.J."/>
            <person name="Petzold A."/>
            <person name="Susuki M."/>
            <person name="Suzuki K.-i.T."/>
            <person name="Hayashi T."/>
            <person name="Toyoda A."/>
            <person name="Oliveira C."/>
            <person name="Osipova E."/>
            <person name="Leigh N.D."/>
            <person name="Simon A."/>
            <person name="Yun M.H."/>
        </authorList>
    </citation>
    <scope>NUCLEOTIDE SEQUENCE</scope>
    <source>
        <strain evidence="1">20211129_DDA</strain>
        <tissue evidence="1">Liver</tissue>
    </source>
</reference>
<name>A0AAV7MW80_PLEWA</name>
<evidence type="ECO:0000313" key="1">
    <source>
        <dbReference type="EMBL" id="KAJ1106248.1"/>
    </source>
</evidence>
<protein>
    <submittedName>
        <fullName evidence="1">Uncharacterized protein</fullName>
    </submittedName>
</protein>
<dbReference type="Proteomes" id="UP001066276">
    <property type="component" value="Chromosome 9"/>
</dbReference>
<accession>A0AAV7MW80</accession>
<comment type="caution">
    <text evidence="1">The sequence shown here is derived from an EMBL/GenBank/DDBJ whole genome shotgun (WGS) entry which is preliminary data.</text>
</comment>
<dbReference type="AlphaFoldDB" id="A0AAV7MW80"/>
<dbReference type="EMBL" id="JANPWB010000013">
    <property type="protein sequence ID" value="KAJ1106248.1"/>
    <property type="molecule type" value="Genomic_DNA"/>
</dbReference>
<organism evidence="1 2">
    <name type="scientific">Pleurodeles waltl</name>
    <name type="common">Iberian ribbed newt</name>
    <dbReference type="NCBI Taxonomy" id="8319"/>
    <lineage>
        <taxon>Eukaryota</taxon>
        <taxon>Metazoa</taxon>
        <taxon>Chordata</taxon>
        <taxon>Craniata</taxon>
        <taxon>Vertebrata</taxon>
        <taxon>Euteleostomi</taxon>
        <taxon>Amphibia</taxon>
        <taxon>Batrachia</taxon>
        <taxon>Caudata</taxon>
        <taxon>Salamandroidea</taxon>
        <taxon>Salamandridae</taxon>
        <taxon>Pleurodelinae</taxon>
        <taxon>Pleurodeles</taxon>
    </lineage>
</organism>
<proteinExistence type="predicted"/>
<sequence>MLSHLDTTGCSLPRNGMLLSILMYAATDLGAVLYKCFLRTTTNNLPGASISSKHQADREKINFLKNTWQSLHKEVSPELHRTP</sequence>
<keyword evidence="2" id="KW-1185">Reference proteome</keyword>
<gene>
    <name evidence="1" type="ORF">NDU88_003651</name>
</gene>
<evidence type="ECO:0000313" key="2">
    <source>
        <dbReference type="Proteomes" id="UP001066276"/>
    </source>
</evidence>